<dbReference type="SUPFAM" id="SSF55347">
    <property type="entry name" value="Glyceraldehyde-3-phosphate dehydrogenase-like, C-terminal domain"/>
    <property type="match status" value="1"/>
</dbReference>
<dbReference type="InterPro" id="IPR055170">
    <property type="entry name" value="GFO_IDH_MocA-like_dom"/>
</dbReference>
<name>A0ABP6RTH1_9PSEU</name>
<dbReference type="SUPFAM" id="SSF51735">
    <property type="entry name" value="NAD(P)-binding Rossmann-fold domains"/>
    <property type="match status" value="1"/>
</dbReference>
<evidence type="ECO:0000313" key="4">
    <source>
        <dbReference type="EMBL" id="GAA3359510.1"/>
    </source>
</evidence>
<dbReference type="EMBL" id="BAAAYK010000038">
    <property type="protein sequence ID" value="GAA3359510.1"/>
    <property type="molecule type" value="Genomic_DNA"/>
</dbReference>
<dbReference type="Pfam" id="PF01408">
    <property type="entry name" value="GFO_IDH_MocA"/>
    <property type="match status" value="1"/>
</dbReference>
<keyword evidence="5" id="KW-1185">Reference proteome</keyword>
<feature type="domain" description="GFO/IDH/MocA-like oxidoreductase" evidence="3">
    <location>
        <begin position="134"/>
        <end position="263"/>
    </location>
</feature>
<dbReference type="PANTHER" id="PTHR43818">
    <property type="entry name" value="BCDNA.GH03377"/>
    <property type="match status" value="1"/>
</dbReference>
<proteinExistence type="predicted"/>
<protein>
    <submittedName>
        <fullName evidence="4">Gfo/Idh/MocA family oxidoreductase</fullName>
    </submittedName>
</protein>
<dbReference type="Pfam" id="PF22725">
    <property type="entry name" value="GFO_IDH_MocA_C3"/>
    <property type="match status" value="1"/>
</dbReference>
<dbReference type="InterPro" id="IPR000683">
    <property type="entry name" value="Gfo/Idh/MocA-like_OxRdtase_N"/>
</dbReference>
<keyword evidence="1" id="KW-0560">Oxidoreductase</keyword>
<dbReference type="PANTHER" id="PTHR43818:SF11">
    <property type="entry name" value="BCDNA.GH03377"/>
    <property type="match status" value="1"/>
</dbReference>
<evidence type="ECO:0000259" key="3">
    <source>
        <dbReference type="Pfam" id="PF22725"/>
    </source>
</evidence>
<dbReference type="InterPro" id="IPR050463">
    <property type="entry name" value="Gfo/Idh/MocA_oxidrdct_glycsds"/>
</dbReference>
<feature type="domain" description="Gfo/Idh/MocA-like oxidoreductase N-terminal" evidence="2">
    <location>
        <begin position="8"/>
        <end position="125"/>
    </location>
</feature>
<evidence type="ECO:0000313" key="5">
    <source>
        <dbReference type="Proteomes" id="UP001500483"/>
    </source>
</evidence>
<reference evidence="5" key="1">
    <citation type="journal article" date="2019" name="Int. J. Syst. Evol. Microbiol.">
        <title>The Global Catalogue of Microorganisms (GCM) 10K type strain sequencing project: providing services to taxonomists for standard genome sequencing and annotation.</title>
        <authorList>
            <consortium name="The Broad Institute Genomics Platform"/>
            <consortium name="The Broad Institute Genome Sequencing Center for Infectious Disease"/>
            <person name="Wu L."/>
            <person name="Ma J."/>
        </authorList>
    </citation>
    <scope>NUCLEOTIDE SEQUENCE [LARGE SCALE GENOMIC DNA]</scope>
    <source>
        <strain evidence="5">JCM 9687</strain>
    </source>
</reference>
<sequence>MTRTTTVLLAGLHGHGRWHLRELRRLHGAGVRLAGVCDPVPPTAADRELIGDAPVGAELGPLLARVRPDVTIVCTPIHTHAALAVLAAESGSHVLLEKPPAPTLAEFDRLVADLAGAGRACQIGFQSFGSHALAHARRLLAEGAVGDVLGIGAAGAWRRDAAYYARARWAGRRTLDGIPVVDGALTNPFAHATATALALDGGEDEPPRELEVRLHRANPIEADDTSGLRMVTARGTTIVVAGTLCAEGEVEPHVVVHGSRGRLVLEYRTGRLRLESGGVVRESEHGTTGLLTNLVAHVRDPAVPLLVPPAAARPFMRVLEAVRLAPEPRPIPHRIDRSGPHPRCVVPGADAAVLRAAHELRLLSEVDFTEVAR</sequence>
<dbReference type="Gene3D" id="3.30.360.10">
    <property type="entry name" value="Dihydrodipicolinate Reductase, domain 2"/>
    <property type="match status" value="1"/>
</dbReference>
<organism evidence="4 5">
    <name type="scientific">Saccharopolyspora gregorii</name>
    <dbReference type="NCBI Taxonomy" id="33914"/>
    <lineage>
        <taxon>Bacteria</taxon>
        <taxon>Bacillati</taxon>
        <taxon>Actinomycetota</taxon>
        <taxon>Actinomycetes</taxon>
        <taxon>Pseudonocardiales</taxon>
        <taxon>Pseudonocardiaceae</taxon>
        <taxon>Saccharopolyspora</taxon>
    </lineage>
</organism>
<dbReference type="InterPro" id="IPR036291">
    <property type="entry name" value="NAD(P)-bd_dom_sf"/>
</dbReference>
<evidence type="ECO:0000259" key="2">
    <source>
        <dbReference type="Pfam" id="PF01408"/>
    </source>
</evidence>
<dbReference type="RefSeq" id="WP_344928003.1">
    <property type="nucleotide sequence ID" value="NZ_BAAAYK010000038.1"/>
</dbReference>
<evidence type="ECO:0000256" key="1">
    <source>
        <dbReference type="ARBA" id="ARBA00023002"/>
    </source>
</evidence>
<gene>
    <name evidence="4" type="ORF">GCM10020366_35820</name>
</gene>
<comment type="caution">
    <text evidence="4">The sequence shown here is derived from an EMBL/GenBank/DDBJ whole genome shotgun (WGS) entry which is preliminary data.</text>
</comment>
<dbReference type="Gene3D" id="3.40.50.720">
    <property type="entry name" value="NAD(P)-binding Rossmann-like Domain"/>
    <property type="match status" value="1"/>
</dbReference>
<accession>A0ABP6RTH1</accession>
<dbReference type="Proteomes" id="UP001500483">
    <property type="component" value="Unassembled WGS sequence"/>
</dbReference>